<feature type="compositionally biased region" description="Basic and acidic residues" evidence="14">
    <location>
        <begin position="772"/>
        <end position="797"/>
    </location>
</feature>
<dbReference type="GO" id="GO:0005581">
    <property type="term" value="C:collagen trimer"/>
    <property type="evidence" value="ECO:0007669"/>
    <property type="project" value="UniProtKB-KW"/>
</dbReference>
<evidence type="ECO:0000256" key="6">
    <source>
        <dbReference type="ARBA" id="ARBA00023054"/>
    </source>
</evidence>
<evidence type="ECO:0000256" key="4">
    <source>
        <dbReference type="ARBA" id="ARBA00022657"/>
    </source>
</evidence>
<reference evidence="18" key="1">
    <citation type="submission" date="2025-05" db="UniProtKB">
        <authorList>
            <consortium name="RefSeq"/>
        </authorList>
    </citation>
    <scope>NUCLEOTIDE SEQUENCE [LARGE SCALE GENOMIC DNA]</scope>
</reference>
<dbReference type="OrthoDB" id="8963519at2759"/>
<evidence type="ECO:0000256" key="1">
    <source>
        <dbReference type="ARBA" id="ARBA00004498"/>
    </source>
</evidence>
<dbReference type="PANTHER" id="PTHR15427:SF6">
    <property type="entry name" value="MULTIMERIN-2"/>
    <property type="match status" value="1"/>
</dbReference>
<dbReference type="GO" id="GO:0001525">
    <property type="term" value="P:angiogenesis"/>
    <property type="evidence" value="ECO:0007669"/>
    <property type="project" value="UniProtKB-KW"/>
</dbReference>
<evidence type="ECO:0000256" key="5">
    <source>
        <dbReference type="ARBA" id="ARBA00022729"/>
    </source>
</evidence>
<evidence type="ECO:0000259" key="16">
    <source>
        <dbReference type="PROSITE" id="PS50871"/>
    </source>
</evidence>
<dbReference type="eggNOG" id="ENOG502QUTH">
    <property type="taxonomic scope" value="Eukaryota"/>
</dbReference>
<dbReference type="Proteomes" id="UP001652624">
    <property type="component" value="Chromosome 1"/>
</dbReference>
<dbReference type="SUPFAM" id="SSF49842">
    <property type="entry name" value="TNF-like"/>
    <property type="match status" value="1"/>
</dbReference>
<feature type="coiled-coil region" evidence="13">
    <location>
        <begin position="381"/>
        <end position="415"/>
    </location>
</feature>
<dbReference type="PROSITE" id="PS50871">
    <property type="entry name" value="C1Q"/>
    <property type="match status" value="1"/>
</dbReference>
<evidence type="ECO:0000256" key="2">
    <source>
        <dbReference type="ARBA" id="ARBA00022525"/>
    </source>
</evidence>
<keyword evidence="9" id="KW-0325">Glycoprotein</keyword>
<keyword evidence="18" id="KW-1185">Reference proteome</keyword>
<reference evidence="19" key="2">
    <citation type="submission" date="2025-08" db="UniProtKB">
        <authorList>
            <consortium name="RefSeq"/>
        </authorList>
    </citation>
    <scope>IDENTIFICATION</scope>
</reference>
<dbReference type="Gene3D" id="2.60.120.40">
    <property type="match status" value="1"/>
</dbReference>
<evidence type="ECO:0000256" key="3">
    <source>
        <dbReference type="ARBA" id="ARBA00022530"/>
    </source>
</evidence>
<dbReference type="InterPro" id="IPR008983">
    <property type="entry name" value="Tumour_necrosis_fac-like_dom"/>
</dbReference>
<dbReference type="PROSITE" id="PS51041">
    <property type="entry name" value="EMI"/>
    <property type="match status" value="1"/>
</dbReference>
<feature type="region of interest" description="Disordered" evidence="14">
    <location>
        <begin position="658"/>
        <end position="683"/>
    </location>
</feature>
<feature type="coiled-coil region" evidence="13">
    <location>
        <begin position="532"/>
        <end position="559"/>
    </location>
</feature>
<keyword evidence="8" id="KW-1015">Disulfide bond</keyword>
<dbReference type="GeneID" id="103119885"/>
<evidence type="ECO:0000256" key="12">
    <source>
        <dbReference type="ARBA" id="ARBA00071924"/>
    </source>
</evidence>
<evidence type="ECO:0000313" key="19">
    <source>
        <dbReference type="RefSeq" id="XP_007530278.1"/>
    </source>
</evidence>
<evidence type="ECO:0000256" key="10">
    <source>
        <dbReference type="ARBA" id="ARBA00054312"/>
    </source>
</evidence>
<keyword evidence="2" id="KW-0964">Secreted</keyword>
<evidence type="ECO:0000256" key="9">
    <source>
        <dbReference type="ARBA" id="ARBA00023180"/>
    </source>
</evidence>
<organism evidence="18 19">
    <name type="scientific">Erinaceus europaeus</name>
    <name type="common">Western European hedgehog</name>
    <dbReference type="NCBI Taxonomy" id="9365"/>
    <lineage>
        <taxon>Eukaryota</taxon>
        <taxon>Metazoa</taxon>
        <taxon>Chordata</taxon>
        <taxon>Craniata</taxon>
        <taxon>Vertebrata</taxon>
        <taxon>Euteleostomi</taxon>
        <taxon>Mammalia</taxon>
        <taxon>Eutheria</taxon>
        <taxon>Laurasiatheria</taxon>
        <taxon>Eulipotyphla</taxon>
        <taxon>Erinaceidae</taxon>
        <taxon>Erinaceinae</taxon>
        <taxon>Erinaceus</taxon>
    </lineage>
</organism>
<dbReference type="CTD" id="79812"/>
<comment type="subunit">
    <text evidence="11">Heteromer of p110, p125, p140 and p200 subunits; disulfide-linked. Interacts with VEGFA. Interacts with CD93; this interaction promotes angiogenesis. Interacts with CD248.</text>
</comment>
<sequence>MIPMLLLGLWGPLGWSLLEAWAQAPGTSFSHPHGSRLSGDWREETKKTDRDPILRNWCPYQEYKLVTFVAACKTEKYLVHSQQPCPQGAPDCQNVKVMYRMAQKPVYQIKQRVMASINWRCCPGFSGPDCQHHDPVAIPESTDLGDDLLESWDRPVSLEPAHQAVEIDNSAGEELQSDTHPAVDSPPGPWKALASNLTAAMTVMEANQTESEFPDEDKGQMLLLQMDTFLKAHLSPIWWSFNQSLHNLSQAIRNLSLDVEANRQAIRKVQESTVARDDLQELGAKFETKVQENAQKVGQLQQNLEDRLDAQRLSLQHSLNQVQADVDTKFKKFLKAHERNDSLLVAAVGTAARPEPESLQARLGQLQRNLSALHAAAGHREEELSSALADMKATLTQHENEIKELYSESDETFDQISKVEELVRNLQVNHTALRELRIILMEKSLIMEENKEELERQLLELNLTLQQLQGAQADLLKYIKDCNCHKLSVNLDAIREDQQGATTRALEDAQESLDGSSPQALGGRVDALSAALDVLAAEGEQARAERARLRTQLRALRGDTDALQAAEPEVRAEVRGLHGSFSALLADALRHEAVLAALFGEELLEALTEPAADQLPLTYEQIRQGLRDAAAGLQEQALGWDALAARVTALERVAGQSSTGAQAWPPLPSARLEPSHDATPEEAGGPELALLARELRRLSADVELAGQCCGAAARNSSLELLRGALAIHQRSLEQHQQLFHSLFRNFEGLVLANISLDLGKLQAMLDRKAKKQQKDLEAPKKRDKKQVEPLADAHGKGLEPDTLRAQLWETGSPVAFYASFSEEMADLQTLKFNTTHLNIGSSYFPENGYFRAPERGVYLFAVSIEFGPGPGTGQLVFGGHHRTPICTTEGQQGGSTVTTFAMAELQKGERVWFELTQGSVRKRSPSGTAFGGFLIFKT</sequence>
<name>A0A1S3A6Q8_ERIEU</name>
<evidence type="ECO:0000256" key="13">
    <source>
        <dbReference type="SAM" id="Coils"/>
    </source>
</evidence>
<dbReference type="PANTHER" id="PTHR15427">
    <property type="entry name" value="EMILIN ELASTIN MICROFIBRIL INTERFACE-LOCATED PROTEIN ELASTIN MICROFIBRIL INTERFACER"/>
    <property type="match status" value="1"/>
</dbReference>
<keyword evidence="5 15" id="KW-0732">Signal</keyword>
<dbReference type="RefSeq" id="XP_007530278.1">
    <property type="nucleotide sequence ID" value="XM_007530216.3"/>
</dbReference>
<evidence type="ECO:0000256" key="7">
    <source>
        <dbReference type="ARBA" id="ARBA00023119"/>
    </source>
</evidence>
<dbReference type="FunCoup" id="A0A1S3A6Q8">
    <property type="interactions" value="384"/>
</dbReference>
<dbReference type="InterPro" id="IPR050392">
    <property type="entry name" value="Collagen/C1q_domain"/>
</dbReference>
<dbReference type="GO" id="GO:0030948">
    <property type="term" value="P:negative regulation of vascular endothelial growth factor receptor signaling pathway"/>
    <property type="evidence" value="ECO:0007669"/>
    <property type="project" value="TreeGrafter"/>
</dbReference>
<keyword evidence="4" id="KW-0037">Angiogenesis</keyword>
<dbReference type="GO" id="GO:1903588">
    <property type="term" value="P:negative regulation of blood vessel endothelial cell proliferation involved in sprouting angiogenesis"/>
    <property type="evidence" value="ECO:0007669"/>
    <property type="project" value="UniProtKB-ARBA"/>
</dbReference>
<keyword evidence="7" id="KW-0176">Collagen</keyword>
<dbReference type="InParanoid" id="A0A1S3A6Q8"/>
<comment type="function">
    <text evidence="10">Extracellular matrix protein that plays significant roles in the vascular system and is required for the maintenance and stability of blood vessel. Affects several essential steps in angiogenesis including endothelial cell proliferation, migration, and tube formation. Positively regulates angiogenesis by acting as a ligand for CD93 receptor.</text>
</comment>
<feature type="signal peptide" evidence="15">
    <location>
        <begin position="1"/>
        <end position="16"/>
    </location>
</feature>
<accession>A0A1S3A6Q8</accession>
<keyword evidence="3" id="KW-0272">Extracellular matrix</keyword>
<dbReference type="STRING" id="9365.ENSEEUP00000013037"/>
<evidence type="ECO:0000256" key="8">
    <source>
        <dbReference type="ARBA" id="ARBA00023157"/>
    </source>
</evidence>
<dbReference type="InterPro" id="IPR001073">
    <property type="entry name" value="C1q_dom"/>
</dbReference>
<gene>
    <name evidence="19" type="primary">MMRN2</name>
</gene>
<feature type="domain" description="EMI" evidence="17">
    <location>
        <begin position="54"/>
        <end position="132"/>
    </location>
</feature>
<evidence type="ECO:0000256" key="14">
    <source>
        <dbReference type="SAM" id="MobiDB-lite"/>
    </source>
</evidence>
<dbReference type="FunFam" id="2.60.120.40:FF:000028">
    <property type="entry name" value="Multimerin 2"/>
    <property type="match status" value="1"/>
</dbReference>
<comment type="subcellular location">
    <subcellularLocation>
        <location evidence="1">Secreted</location>
        <location evidence="1">Extracellular space</location>
        <location evidence="1">Extracellular matrix</location>
    </subcellularLocation>
</comment>
<evidence type="ECO:0000259" key="17">
    <source>
        <dbReference type="PROSITE" id="PS51041"/>
    </source>
</evidence>
<dbReference type="AlphaFoldDB" id="A0A1S3A6Q8"/>
<dbReference type="SMART" id="SM00110">
    <property type="entry name" value="C1Q"/>
    <property type="match status" value="1"/>
</dbReference>
<dbReference type="Pfam" id="PF00386">
    <property type="entry name" value="C1q"/>
    <property type="match status" value="1"/>
</dbReference>
<dbReference type="InterPro" id="IPR011489">
    <property type="entry name" value="EMI_domain"/>
</dbReference>
<evidence type="ECO:0000313" key="18">
    <source>
        <dbReference type="Proteomes" id="UP001652624"/>
    </source>
</evidence>
<proteinExistence type="predicted"/>
<evidence type="ECO:0000256" key="15">
    <source>
        <dbReference type="SAM" id="SignalP"/>
    </source>
</evidence>
<evidence type="ECO:0000256" key="11">
    <source>
        <dbReference type="ARBA" id="ARBA00061904"/>
    </source>
</evidence>
<feature type="region of interest" description="Disordered" evidence="14">
    <location>
        <begin position="770"/>
        <end position="797"/>
    </location>
</feature>
<feature type="coiled-coil region" evidence="13">
    <location>
        <begin position="444"/>
        <end position="471"/>
    </location>
</feature>
<feature type="chain" id="PRO_5010160828" description="Multimerin-2" evidence="15">
    <location>
        <begin position="17"/>
        <end position="938"/>
    </location>
</feature>
<dbReference type="GO" id="GO:0090051">
    <property type="term" value="P:negative regulation of cell migration involved in sprouting angiogenesis"/>
    <property type="evidence" value="ECO:0007669"/>
    <property type="project" value="TreeGrafter"/>
</dbReference>
<keyword evidence="6 13" id="KW-0175">Coiled coil</keyword>
<protein>
    <recommendedName>
        <fullName evidence="12">Multimerin-2</fullName>
    </recommendedName>
</protein>
<feature type="domain" description="C1q" evidence="16">
    <location>
        <begin position="809"/>
        <end position="938"/>
    </location>
</feature>
<dbReference type="Pfam" id="PF07546">
    <property type="entry name" value="EMI"/>
    <property type="match status" value="1"/>
</dbReference>